<dbReference type="AlphaFoldDB" id="A0A1H1LNW2"/>
<proteinExistence type="predicted"/>
<organism evidence="1 2">
    <name type="scientific">Halopseudomonas litoralis</name>
    <dbReference type="NCBI Taxonomy" id="797277"/>
    <lineage>
        <taxon>Bacteria</taxon>
        <taxon>Pseudomonadati</taxon>
        <taxon>Pseudomonadota</taxon>
        <taxon>Gammaproteobacteria</taxon>
        <taxon>Pseudomonadales</taxon>
        <taxon>Pseudomonadaceae</taxon>
        <taxon>Halopseudomonas</taxon>
    </lineage>
</organism>
<dbReference type="OrthoDB" id="9154091at2"/>
<sequence length="88" mass="10365">MNVSEASTWMRSQLDEDSCLYQDDVVDYLVKEGAEALLRENSDGNLVLERKLLNEFRKLTQDEVVWVKPDKYWRFRVPEDEPGRDARG</sequence>
<evidence type="ECO:0000313" key="2">
    <source>
        <dbReference type="Proteomes" id="UP000243426"/>
    </source>
</evidence>
<evidence type="ECO:0000313" key="1">
    <source>
        <dbReference type="EMBL" id="SDR75990.1"/>
    </source>
</evidence>
<protein>
    <recommendedName>
        <fullName evidence="3">ATP-dependent RNA helicase HrpA</fullName>
    </recommendedName>
</protein>
<dbReference type="Pfam" id="PF22266">
    <property type="entry name" value="DUF6953"/>
    <property type="match status" value="1"/>
</dbReference>
<accession>A0A1H1LNW2</accession>
<dbReference type="InterPro" id="IPR054228">
    <property type="entry name" value="DUF6953"/>
</dbReference>
<dbReference type="Proteomes" id="UP000243426">
    <property type="component" value="Chromosome I"/>
</dbReference>
<dbReference type="RefSeq" id="WP_090271733.1">
    <property type="nucleotide sequence ID" value="NZ_LT629748.1"/>
</dbReference>
<gene>
    <name evidence="1" type="ORF">SAMN05216198_0325</name>
</gene>
<name>A0A1H1LNW2_9GAMM</name>
<reference evidence="2" key="1">
    <citation type="submission" date="2016-10" db="EMBL/GenBank/DDBJ databases">
        <authorList>
            <person name="Varghese N."/>
            <person name="Submissions S."/>
        </authorList>
    </citation>
    <scope>NUCLEOTIDE SEQUENCE [LARGE SCALE GENOMIC DNA]</scope>
    <source>
        <strain evidence="2">2SM5</strain>
    </source>
</reference>
<dbReference type="EMBL" id="LT629748">
    <property type="protein sequence ID" value="SDR75990.1"/>
    <property type="molecule type" value="Genomic_DNA"/>
</dbReference>
<dbReference type="STRING" id="797277.SAMN05216198_0325"/>
<evidence type="ECO:0008006" key="3">
    <source>
        <dbReference type="Google" id="ProtNLM"/>
    </source>
</evidence>
<keyword evidence="2" id="KW-1185">Reference proteome</keyword>